<evidence type="ECO:0000313" key="3">
    <source>
        <dbReference type="EMBL" id="MBN7820375.1"/>
    </source>
</evidence>
<dbReference type="Pfam" id="PF13439">
    <property type="entry name" value="Glyco_transf_4"/>
    <property type="match status" value="1"/>
</dbReference>
<reference evidence="3 4" key="1">
    <citation type="submission" date="2021-03" db="EMBL/GenBank/DDBJ databases">
        <title>novel species isolated from a fishpond in China.</title>
        <authorList>
            <person name="Lu H."/>
            <person name="Cai Z."/>
        </authorList>
    </citation>
    <scope>NUCLEOTIDE SEQUENCE [LARGE SCALE GENOMIC DNA]</scope>
    <source>
        <strain evidence="3 4">Y57</strain>
    </source>
</reference>
<name>A0ABS3CVM7_9ALTE</name>
<dbReference type="Gene3D" id="3.40.50.2000">
    <property type="entry name" value="Glycogen Phosphorylase B"/>
    <property type="match status" value="1"/>
</dbReference>
<evidence type="ECO:0000313" key="4">
    <source>
        <dbReference type="Proteomes" id="UP000663992"/>
    </source>
</evidence>
<evidence type="ECO:0000256" key="1">
    <source>
        <dbReference type="ARBA" id="ARBA00022679"/>
    </source>
</evidence>
<feature type="domain" description="Glycosyltransferase subfamily 4-like N-terminal" evidence="2">
    <location>
        <begin position="70"/>
        <end position="198"/>
    </location>
</feature>
<dbReference type="PANTHER" id="PTHR46401">
    <property type="entry name" value="GLYCOSYLTRANSFERASE WBBK-RELATED"/>
    <property type="match status" value="1"/>
</dbReference>
<gene>
    <name evidence="3" type="ORF">J0A65_10900</name>
</gene>
<keyword evidence="1" id="KW-0808">Transferase</keyword>
<dbReference type="Gene3D" id="3.40.50.11010">
    <property type="match status" value="1"/>
</dbReference>
<protein>
    <submittedName>
        <fullName evidence="3">Glycosyltransferase</fullName>
    </submittedName>
</protein>
<accession>A0ABS3CVM7</accession>
<keyword evidence="4" id="KW-1185">Reference proteome</keyword>
<dbReference type="EMBL" id="JAFKCS010000009">
    <property type="protein sequence ID" value="MBN7820375.1"/>
    <property type="molecule type" value="Genomic_DNA"/>
</dbReference>
<comment type="caution">
    <text evidence="3">The sequence shown here is derived from an EMBL/GenBank/DDBJ whole genome shotgun (WGS) entry which is preliminary data.</text>
</comment>
<dbReference type="SUPFAM" id="SSF53756">
    <property type="entry name" value="UDP-Glycosyltransferase/glycogen phosphorylase"/>
    <property type="match status" value="1"/>
</dbReference>
<proteinExistence type="predicted"/>
<dbReference type="Pfam" id="PF13692">
    <property type="entry name" value="Glyco_trans_1_4"/>
    <property type="match status" value="1"/>
</dbReference>
<dbReference type="Proteomes" id="UP000663992">
    <property type="component" value="Unassembled WGS sequence"/>
</dbReference>
<evidence type="ECO:0000259" key="2">
    <source>
        <dbReference type="Pfam" id="PF13439"/>
    </source>
</evidence>
<dbReference type="PANTHER" id="PTHR46401:SF2">
    <property type="entry name" value="GLYCOSYLTRANSFERASE WBBK-RELATED"/>
    <property type="match status" value="1"/>
</dbReference>
<dbReference type="RefSeq" id="WP_206594213.1">
    <property type="nucleotide sequence ID" value="NZ_JAFKCS010000009.1"/>
</dbReference>
<dbReference type="InterPro" id="IPR028098">
    <property type="entry name" value="Glyco_trans_4-like_N"/>
</dbReference>
<organism evidence="3 4">
    <name type="scientific">Bowmanella yangjiangensis</name>
    <dbReference type="NCBI Taxonomy" id="2811230"/>
    <lineage>
        <taxon>Bacteria</taxon>
        <taxon>Pseudomonadati</taxon>
        <taxon>Pseudomonadota</taxon>
        <taxon>Gammaproteobacteria</taxon>
        <taxon>Alteromonadales</taxon>
        <taxon>Alteromonadaceae</taxon>
        <taxon>Bowmanella</taxon>
    </lineage>
</organism>
<sequence>MLISEQAARSFSHFDIIAIAPNIWTSQWMNRQQLMSRIGGYTKVVYSSGLPFNWQRRLPGDLFYIPTGKFEKMDNVWVDTPPGWMIRTPRLPRLERFVLAQHAERLQKNLSNKPRLLYVFHPMFASYLDHITVDKLVYHPYDDFAKQGTFSPEMAQQEARLMAEADLVITPSQGVSEELAKRYGRDNVETVHNGVDFEAFSQPSNSSIKLNEGQNIAYLGSINVKVDIPLLLEISRQLPSTFIHLVGPVGVMGDKQRDFEQLKQRHNVILHGPVSHQALPGIAQQMDCLLMCYDTSPTLWARHAYPLKLNEYLATKRPVVSCPLPSVPDLSRLLSVAQTPAEWVDAIQEILVGQYQKLDTGFSYAQRQDWNSRVEQIGHLLMF</sequence>